<dbReference type="InterPro" id="IPR000120">
    <property type="entry name" value="Amidase"/>
</dbReference>
<protein>
    <submittedName>
        <fullName evidence="2">Amidase</fullName>
    </submittedName>
</protein>
<dbReference type="Proteomes" id="UP000317288">
    <property type="component" value="Unassembled WGS sequence"/>
</dbReference>
<evidence type="ECO:0000313" key="3">
    <source>
        <dbReference type="Proteomes" id="UP000317288"/>
    </source>
</evidence>
<proteinExistence type="predicted"/>
<name>A0A558JDN0_9GAMM</name>
<dbReference type="RefSeq" id="WP_144809206.1">
    <property type="nucleotide sequence ID" value="NZ_VNFE01000001.1"/>
</dbReference>
<sequence>MPPTVGMNAIELSNAIHSGDISCKEVIADYLAHISLLNPIVNAIVSLRDTDDLLAEATQLDRELAKGQSRGWLHGIPQAIKDLSSTAGIRTTLGSPLMANQIPDTDTIMVSRIKRDGAIIIGKTNTPEFGFGSQTFNTVFGATRNAYHPHLTAGGSSGGGAVALALRMLPVADGSDMMGSLRNPAAYQNLYGLRPTFGRIPSASAPDLFGHQLSTEGPMARNIEDLQRLLVTQSGHDPRAPLSMTDSLTNLSGSLNACQRGKRIAWLGDWQGELPLESGVLELCENAVKQFEQIGCTIEQPDMPMSMESLWESWLTLRQWAISGNLVDTYQAPEKRRLLKPEAQWEIEQGLALSALDVHKANVTRSQWYTELHKLFLHYDYVMLPSAQCFPFPVTTQWPNEIAGKPMDTYHRWMQIVIPGSLSGCPVLNVPAGFNDNDLPMGIQVIAPHRAELALLQLGQAYQSILPSWKHRLPPCFSE</sequence>
<organism evidence="2 3">
    <name type="scientific">Vreelandella titanicae</name>
    <dbReference type="NCBI Taxonomy" id="664683"/>
    <lineage>
        <taxon>Bacteria</taxon>
        <taxon>Pseudomonadati</taxon>
        <taxon>Pseudomonadota</taxon>
        <taxon>Gammaproteobacteria</taxon>
        <taxon>Oceanospirillales</taxon>
        <taxon>Halomonadaceae</taxon>
        <taxon>Vreelandella</taxon>
    </lineage>
</organism>
<dbReference type="PANTHER" id="PTHR11895:SF76">
    <property type="entry name" value="INDOLEACETAMIDE HYDROLASE"/>
    <property type="match status" value="1"/>
</dbReference>
<evidence type="ECO:0000313" key="2">
    <source>
        <dbReference type="EMBL" id="TVU91724.1"/>
    </source>
</evidence>
<dbReference type="Pfam" id="PF01425">
    <property type="entry name" value="Amidase"/>
    <property type="match status" value="1"/>
</dbReference>
<dbReference type="AlphaFoldDB" id="A0A558JDN0"/>
<dbReference type="GO" id="GO:0003824">
    <property type="term" value="F:catalytic activity"/>
    <property type="evidence" value="ECO:0007669"/>
    <property type="project" value="InterPro"/>
</dbReference>
<accession>A0A558JDN0</accession>
<feature type="domain" description="Amidase" evidence="1">
    <location>
        <begin position="25"/>
        <end position="456"/>
    </location>
</feature>
<dbReference type="NCBIfam" id="NF005686">
    <property type="entry name" value="PRK07486.1"/>
    <property type="match status" value="1"/>
</dbReference>
<dbReference type="SUPFAM" id="SSF75304">
    <property type="entry name" value="Amidase signature (AS) enzymes"/>
    <property type="match status" value="1"/>
</dbReference>
<dbReference type="PANTHER" id="PTHR11895">
    <property type="entry name" value="TRANSAMIDASE"/>
    <property type="match status" value="1"/>
</dbReference>
<reference evidence="2 3" key="1">
    <citation type="submission" date="2019-07" db="EMBL/GenBank/DDBJ databases">
        <title>Diversity of Bacteria from Kongsfjorden, Arctic.</title>
        <authorList>
            <person name="Yu Y."/>
        </authorList>
    </citation>
    <scope>NUCLEOTIDE SEQUENCE [LARGE SCALE GENOMIC DNA]</scope>
    <source>
        <strain evidence="2 3">SM1922</strain>
    </source>
</reference>
<evidence type="ECO:0000259" key="1">
    <source>
        <dbReference type="Pfam" id="PF01425"/>
    </source>
</evidence>
<gene>
    <name evidence="2" type="ORF">FQP89_00895</name>
</gene>
<comment type="caution">
    <text evidence="2">The sequence shown here is derived from an EMBL/GenBank/DDBJ whole genome shotgun (WGS) entry which is preliminary data.</text>
</comment>
<dbReference type="Gene3D" id="3.90.1300.10">
    <property type="entry name" value="Amidase signature (AS) domain"/>
    <property type="match status" value="1"/>
</dbReference>
<dbReference type="InterPro" id="IPR036928">
    <property type="entry name" value="AS_sf"/>
</dbReference>
<dbReference type="InterPro" id="IPR023631">
    <property type="entry name" value="Amidase_dom"/>
</dbReference>
<dbReference type="EMBL" id="VNFE01000001">
    <property type="protein sequence ID" value="TVU91724.1"/>
    <property type="molecule type" value="Genomic_DNA"/>
</dbReference>